<gene>
    <name evidence="1" type="ORF">NCAST_31_00430</name>
</gene>
<evidence type="ECO:0000313" key="2">
    <source>
        <dbReference type="Proteomes" id="UP000017048"/>
    </source>
</evidence>
<dbReference type="RefSeq" id="WP_019049819.1">
    <property type="nucleotide sequence ID" value="NZ_BAFO02000031.1"/>
</dbReference>
<organism evidence="1 2">
    <name type="scientific">Nocardia asteroides NBRC 15531</name>
    <dbReference type="NCBI Taxonomy" id="1110697"/>
    <lineage>
        <taxon>Bacteria</taxon>
        <taxon>Bacillati</taxon>
        <taxon>Actinomycetota</taxon>
        <taxon>Actinomycetes</taxon>
        <taxon>Mycobacteriales</taxon>
        <taxon>Nocardiaceae</taxon>
        <taxon>Nocardia</taxon>
    </lineage>
</organism>
<protein>
    <submittedName>
        <fullName evidence="1">Uncharacterized protein</fullName>
    </submittedName>
</protein>
<dbReference type="OrthoDB" id="3696550at2"/>
<reference evidence="1 2" key="1">
    <citation type="journal article" date="2014" name="BMC Genomics">
        <title>Genome based analysis of type-I polyketide synthase and nonribosomal peptide synthetase gene clusters in seven strains of five representative Nocardia species.</title>
        <authorList>
            <person name="Komaki H."/>
            <person name="Ichikawa N."/>
            <person name="Hosoyama A."/>
            <person name="Takahashi-Nakaguchi A."/>
            <person name="Matsuzawa T."/>
            <person name="Suzuki K."/>
            <person name="Fujita N."/>
            <person name="Gonoi T."/>
        </authorList>
    </citation>
    <scope>NUCLEOTIDE SEQUENCE [LARGE SCALE GENOMIC DNA]</scope>
    <source>
        <strain evidence="1 2">NBRC 15531</strain>
    </source>
</reference>
<evidence type="ECO:0000313" key="1">
    <source>
        <dbReference type="EMBL" id="GAD85349.1"/>
    </source>
</evidence>
<keyword evidence="2" id="KW-1185">Reference proteome</keyword>
<dbReference type="EMBL" id="BAFO02000031">
    <property type="protein sequence ID" value="GAD85349.1"/>
    <property type="molecule type" value="Genomic_DNA"/>
</dbReference>
<comment type="caution">
    <text evidence="1">The sequence shown here is derived from an EMBL/GenBank/DDBJ whole genome shotgun (WGS) entry which is preliminary data.</text>
</comment>
<dbReference type="Proteomes" id="UP000017048">
    <property type="component" value="Unassembled WGS sequence"/>
</dbReference>
<accession>U5EJP3</accession>
<name>U5EJP3_NOCAS</name>
<sequence length="233" mass="25508">MTATGAGAFSATVQVWQPLATQHLWTALHMARLCDERENELLGLGYTGADVEHQALAMSAVISAACFLETYINEIYAVAADDNKTLRAPIAGVDGRAVELLGFVWKGADVAAEKWTVMDKYQFGLAVAGKPKMDAGRNPTQNAKHLIKLRNTLVHFKPEWQAHDVAHRVEKDLKTVFPGNRLYSGAPWFPAVCLASGCANWACDTSMDFVDTWCEEMGIAARPRDAVKDMAQP</sequence>
<dbReference type="AlphaFoldDB" id="U5EJP3"/>
<proteinExistence type="predicted"/>
<dbReference type="eggNOG" id="ENOG5033HX2">
    <property type="taxonomic scope" value="Bacteria"/>
</dbReference>
<dbReference type="GeneID" id="91514071"/>